<keyword evidence="4" id="KW-1185">Reference proteome</keyword>
<dbReference type="OrthoDB" id="1111222at2"/>
<feature type="transmembrane region" description="Helical" evidence="1">
    <location>
        <begin position="7"/>
        <end position="25"/>
    </location>
</feature>
<gene>
    <name evidence="3" type="ORF">SAMN05421847_2857</name>
</gene>
<sequence>MNKTLKIYGILFLVIVGLMAVLELTKKDVTDWRKNFDIDQKSPFGLYVFNQEVNSLLNNKVEKSKRSPFSYYSDHVNMPAHNILVVQNNFGDASINKILEQVKKGSDAFLLNDQFPKNLSDKLKFLTTVVNYEDKNVLKLTDIKFKNDSLLLDKFPGSNGFYYLKPTNQILGKSDFYKEELQANFIKVNYGKGHFYLHSEPLVLTNYYILKPGNKKYLQDIFSYLPVRKTVWFLNRQSADSDSDAVAPSPMRFILANPALRYAWYLLLASLLLFVLFNVRRKQRIIPIIEVPKNKSVEFVKSIGNLYLQEGDFHDMMAKKSQYFLHKVRLEFMLETSDLDDNFAQKLHLKTGKNLDKIKEALVLIKKSQNPYSSVMKEDLARLNSLLDEILGQ</sequence>
<reference evidence="4" key="1">
    <citation type="submission" date="2016-10" db="EMBL/GenBank/DDBJ databases">
        <authorList>
            <person name="Varghese N."/>
            <person name="Submissions S."/>
        </authorList>
    </citation>
    <scope>NUCLEOTIDE SEQUENCE [LARGE SCALE GENOMIC DNA]</scope>
    <source>
        <strain evidence="4">DSM 21580</strain>
    </source>
</reference>
<accession>A0A1H6BF34</accession>
<feature type="transmembrane region" description="Helical" evidence="1">
    <location>
        <begin position="262"/>
        <end position="279"/>
    </location>
</feature>
<dbReference type="Proteomes" id="UP000236738">
    <property type="component" value="Unassembled WGS sequence"/>
</dbReference>
<evidence type="ECO:0000256" key="1">
    <source>
        <dbReference type="SAM" id="Phobius"/>
    </source>
</evidence>
<organism evidence="3 4">
    <name type="scientific">Halpernia humi</name>
    <dbReference type="NCBI Taxonomy" id="493375"/>
    <lineage>
        <taxon>Bacteria</taxon>
        <taxon>Pseudomonadati</taxon>
        <taxon>Bacteroidota</taxon>
        <taxon>Flavobacteriia</taxon>
        <taxon>Flavobacteriales</taxon>
        <taxon>Weeksellaceae</taxon>
        <taxon>Chryseobacterium group</taxon>
        <taxon>Halpernia</taxon>
    </lineage>
</organism>
<dbReference type="InterPro" id="IPR025646">
    <property type="entry name" value="DUF4350"/>
</dbReference>
<dbReference type="EMBL" id="FNUS01000008">
    <property type="protein sequence ID" value="SEG59389.1"/>
    <property type="molecule type" value="Genomic_DNA"/>
</dbReference>
<name>A0A1H6BF34_9FLAO</name>
<dbReference type="AlphaFoldDB" id="A0A1H6BF34"/>
<feature type="domain" description="DUF4350" evidence="2">
    <location>
        <begin position="40"/>
        <end position="219"/>
    </location>
</feature>
<keyword evidence="1" id="KW-0812">Transmembrane</keyword>
<protein>
    <recommendedName>
        <fullName evidence="2">DUF4350 domain-containing protein</fullName>
    </recommendedName>
</protein>
<keyword evidence="1" id="KW-0472">Membrane</keyword>
<evidence type="ECO:0000313" key="3">
    <source>
        <dbReference type="EMBL" id="SEG59389.1"/>
    </source>
</evidence>
<dbReference type="RefSeq" id="WP_103914699.1">
    <property type="nucleotide sequence ID" value="NZ_FNUS01000008.1"/>
</dbReference>
<evidence type="ECO:0000259" key="2">
    <source>
        <dbReference type="Pfam" id="PF14258"/>
    </source>
</evidence>
<keyword evidence="1" id="KW-1133">Transmembrane helix</keyword>
<evidence type="ECO:0000313" key="4">
    <source>
        <dbReference type="Proteomes" id="UP000236738"/>
    </source>
</evidence>
<proteinExistence type="predicted"/>
<dbReference type="Pfam" id="PF14258">
    <property type="entry name" value="DUF4350"/>
    <property type="match status" value="1"/>
</dbReference>